<keyword evidence="2" id="KW-0378">Hydrolase</keyword>
<dbReference type="Proteomes" id="UP000434850">
    <property type="component" value="Unassembled WGS sequence"/>
</dbReference>
<gene>
    <name evidence="2" type="ORF">GO816_06240</name>
</gene>
<dbReference type="RefSeq" id="WP_157540491.1">
    <property type="nucleotide sequence ID" value="NZ_WQLA01000002.1"/>
</dbReference>
<protein>
    <submittedName>
        <fullName evidence="2">Alpha/beta fold hydrolase</fullName>
    </submittedName>
</protein>
<dbReference type="AlphaFoldDB" id="A0A6I4I9P4"/>
<organism evidence="2 3">
    <name type="scientific">Mucilaginibacter aquatilis</name>
    <dbReference type="NCBI Taxonomy" id="1517760"/>
    <lineage>
        <taxon>Bacteria</taxon>
        <taxon>Pseudomonadati</taxon>
        <taxon>Bacteroidota</taxon>
        <taxon>Sphingobacteriia</taxon>
        <taxon>Sphingobacteriales</taxon>
        <taxon>Sphingobacteriaceae</taxon>
        <taxon>Mucilaginibacter</taxon>
    </lineage>
</organism>
<keyword evidence="3" id="KW-1185">Reference proteome</keyword>
<evidence type="ECO:0000259" key="1">
    <source>
        <dbReference type="Pfam" id="PF00561"/>
    </source>
</evidence>
<dbReference type="Pfam" id="PF00561">
    <property type="entry name" value="Abhydrolase_1"/>
    <property type="match status" value="1"/>
</dbReference>
<comment type="caution">
    <text evidence="2">The sequence shown here is derived from an EMBL/GenBank/DDBJ whole genome shotgun (WGS) entry which is preliminary data.</text>
</comment>
<accession>A0A6I4I9P4</accession>
<dbReference type="SUPFAM" id="SSF53474">
    <property type="entry name" value="alpha/beta-Hydrolases"/>
    <property type="match status" value="1"/>
</dbReference>
<name>A0A6I4I9P4_9SPHI</name>
<dbReference type="InterPro" id="IPR029058">
    <property type="entry name" value="AB_hydrolase_fold"/>
</dbReference>
<proteinExistence type="predicted"/>
<evidence type="ECO:0000313" key="2">
    <source>
        <dbReference type="EMBL" id="MVN90718.1"/>
    </source>
</evidence>
<dbReference type="EMBL" id="WQLA01000002">
    <property type="protein sequence ID" value="MVN90718.1"/>
    <property type="molecule type" value="Genomic_DNA"/>
</dbReference>
<dbReference type="GO" id="GO:0016787">
    <property type="term" value="F:hydrolase activity"/>
    <property type="evidence" value="ECO:0007669"/>
    <property type="project" value="UniProtKB-KW"/>
</dbReference>
<reference evidence="2 3" key="1">
    <citation type="submission" date="2019-12" db="EMBL/GenBank/DDBJ databases">
        <title>Mucilaginibacter sp. HME9299 genome sequencing and assembly.</title>
        <authorList>
            <person name="Kang H."/>
            <person name="Kim H."/>
            <person name="Joh K."/>
        </authorList>
    </citation>
    <scope>NUCLEOTIDE SEQUENCE [LARGE SCALE GENOMIC DNA]</scope>
    <source>
        <strain evidence="2 3">HME9299</strain>
    </source>
</reference>
<feature type="domain" description="AB hydrolase-1" evidence="1">
    <location>
        <begin position="23"/>
        <end position="258"/>
    </location>
</feature>
<dbReference type="PANTHER" id="PTHR46438">
    <property type="entry name" value="ALPHA/BETA-HYDROLASES SUPERFAMILY PROTEIN"/>
    <property type="match status" value="1"/>
</dbReference>
<sequence>MAFLNLPGLGQVHYHEYGTGAKPMLAFHGYGMTGRQFEVLQKSILTDYRVYSFDHFFHGKTQISGWSEQQILAGMPKNMMRAYLEEWFKQHGHQRISLMAYSIGANLALVLIEEFAEWIDEVILMAPDGLSVYKGFNFLMHNAAGKLLFKTVTKSNWLAPGVLKGLRRVRFIDDSLYKIAYSEMDTPQKRLDVYYTLNLIKQLQPNIVKVTDEINRHNIKCHLIFGKHDMLFPKSSAADFIQRLNNPLVHEVPLGHWLVTSQLDEHLVNYKL</sequence>
<dbReference type="InterPro" id="IPR000073">
    <property type="entry name" value="AB_hydrolase_1"/>
</dbReference>
<dbReference type="Gene3D" id="3.40.50.1820">
    <property type="entry name" value="alpha/beta hydrolase"/>
    <property type="match status" value="1"/>
</dbReference>
<dbReference type="OrthoDB" id="975949at2"/>
<evidence type="ECO:0000313" key="3">
    <source>
        <dbReference type="Proteomes" id="UP000434850"/>
    </source>
</evidence>
<dbReference type="PANTHER" id="PTHR46438:SF11">
    <property type="entry name" value="LIPASE-RELATED"/>
    <property type="match status" value="1"/>
</dbReference>